<evidence type="ECO:0000256" key="5">
    <source>
        <dbReference type="SAM" id="MobiDB-lite"/>
    </source>
</evidence>
<feature type="domain" description="Multidrug resistance protein MdtA-like barrel-sandwich hybrid" evidence="7">
    <location>
        <begin position="85"/>
        <end position="288"/>
    </location>
</feature>
<protein>
    <submittedName>
        <fullName evidence="9">HlyD family secretion protein</fullName>
    </submittedName>
</protein>
<feature type="domain" description="p-hydroxybenzoic acid efflux pump subunit AaeA-like beta-barrel" evidence="8">
    <location>
        <begin position="293"/>
        <end position="366"/>
    </location>
</feature>
<dbReference type="Gene3D" id="2.40.30.170">
    <property type="match status" value="1"/>
</dbReference>
<feature type="transmembrane region" description="Helical" evidence="6">
    <location>
        <begin position="48"/>
        <end position="69"/>
    </location>
</feature>
<dbReference type="RefSeq" id="WP_422862467.1">
    <property type="nucleotide sequence ID" value="NZ_JAMSKV010000001.1"/>
</dbReference>
<feature type="region of interest" description="Disordered" evidence="5">
    <location>
        <begin position="1"/>
        <end position="43"/>
    </location>
</feature>
<keyword evidence="2 6" id="KW-0812">Transmembrane</keyword>
<evidence type="ECO:0000256" key="6">
    <source>
        <dbReference type="SAM" id="Phobius"/>
    </source>
</evidence>
<dbReference type="Gene3D" id="1.10.287.470">
    <property type="entry name" value="Helix hairpin bin"/>
    <property type="match status" value="2"/>
</dbReference>
<evidence type="ECO:0000256" key="2">
    <source>
        <dbReference type="ARBA" id="ARBA00022692"/>
    </source>
</evidence>
<evidence type="ECO:0000313" key="10">
    <source>
        <dbReference type="Proteomes" id="UP001524587"/>
    </source>
</evidence>
<dbReference type="Pfam" id="PF25963">
    <property type="entry name" value="Beta-barrel_AAEA"/>
    <property type="match status" value="1"/>
</dbReference>
<comment type="subcellular location">
    <subcellularLocation>
        <location evidence="1">Membrane</location>
        <topology evidence="1">Single-pass membrane protein</topology>
    </subcellularLocation>
</comment>
<dbReference type="Gene3D" id="2.40.50.100">
    <property type="match status" value="1"/>
</dbReference>
<keyword evidence="4 6" id="KW-0472">Membrane</keyword>
<sequence>MAEQNGSEDSQDQHDQNSDGADQPGQKNDESSKREQQEDEARKKRSPFIRVGLAIFALVLVVGGFFYWFTTRNLVSTDDAFTAGRTVTIAPHVGGYVVELDVNDNQFVHEGQVLARIDPRDYQAAVDRAQAAVDQAKGQLEGAKFGVEVAKKNFPGQLKQAQGQLALAQAQQFRAETDYARQHSIERAATTQQQVDYSTAALEQAKAQVLQAEGQVEVASPIQAQVSTQQTRVTQQSAALADAEAQLATARLNLEWTVLRAPHDGWIAQRNVERGRLVQSGQSLFAVVQPDLWITANFKETQITRLRPGQPVSISVDAYPDMKLTGHVGSIQRGTGSSFSTFPPENATGNFVKIVQRVPVKIIIDDGLDPLLPLPIGLSVEPTVNVAPANPK</sequence>
<evidence type="ECO:0000256" key="4">
    <source>
        <dbReference type="ARBA" id="ARBA00023136"/>
    </source>
</evidence>
<evidence type="ECO:0000256" key="1">
    <source>
        <dbReference type="ARBA" id="ARBA00004167"/>
    </source>
</evidence>
<gene>
    <name evidence="9" type="ORF">NFI95_01000</name>
</gene>
<reference evidence="9 10" key="1">
    <citation type="submission" date="2022-06" db="EMBL/GenBank/DDBJ databases">
        <title>Endosaccharibacter gen. nov., sp. nov., endophytic bacteria isolated from sugarcane.</title>
        <authorList>
            <person name="Pitiwittayakul N."/>
            <person name="Yukphan P."/>
            <person name="Charoenyingcharoen P."/>
            <person name="Tanasupawat S."/>
        </authorList>
    </citation>
    <scope>NUCLEOTIDE SEQUENCE [LARGE SCALE GENOMIC DNA]</scope>
    <source>
        <strain evidence="9 10">KSS8</strain>
    </source>
</reference>
<keyword evidence="10" id="KW-1185">Reference proteome</keyword>
<dbReference type="PANTHER" id="PTHR30386">
    <property type="entry name" value="MEMBRANE FUSION SUBUNIT OF EMRAB-TOLC MULTIDRUG EFFLUX PUMP"/>
    <property type="match status" value="1"/>
</dbReference>
<dbReference type="SUPFAM" id="SSF111369">
    <property type="entry name" value="HlyD-like secretion proteins"/>
    <property type="match status" value="2"/>
</dbReference>
<dbReference type="Pfam" id="PF25917">
    <property type="entry name" value="BSH_RND"/>
    <property type="match status" value="1"/>
</dbReference>
<dbReference type="Proteomes" id="UP001524587">
    <property type="component" value="Unassembled WGS sequence"/>
</dbReference>
<name>A0ABT1W2E2_9PROT</name>
<dbReference type="InterPro" id="IPR050739">
    <property type="entry name" value="MFP"/>
</dbReference>
<comment type="caution">
    <text evidence="9">The sequence shown here is derived from an EMBL/GenBank/DDBJ whole genome shotgun (WGS) entry which is preliminary data.</text>
</comment>
<evidence type="ECO:0000259" key="7">
    <source>
        <dbReference type="Pfam" id="PF25917"/>
    </source>
</evidence>
<organism evidence="9 10">
    <name type="scientific">Endosaccharibacter trunci</name>
    <dbReference type="NCBI Taxonomy" id="2812733"/>
    <lineage>
        <taxon>Bacteria</taxon>
        <taxon>Pseudomonadati</taxon>
        <taxon>Pseudomonadota</taxon>
        <taxon>Alphaproteobacteria</taxon>
        <taxon>Acetobacterales</taxon>
        <taxon>Acetobacteraceae</taxon>
        <taxon>Endosaccharibacter</taxon>
    </lineage>
</organism>
<dbReference type="InterPro" id="IPR058634">
    <property type="entry name" value="AaeA-lik-b-barrel"/>
</dbReference>
<accession>A0ABT1W2E2</accession>
<proteinExistence type="predicted"/>
<dbReference type="EMBL" id="JAMSKV010000001">
    <property type="protein sequence ID" value="MCQ8277027.1"/>
    <property type="molecule type" value="Genomic_DNA"/>
</dbReference>
<evidence type="ECO:0000256" key="3">
    <source>
        <dbReference type="ARBA" id="ARBA00022989"/>
    </source>
</evidence>
<dbReference type="PANTHER" id="PTHR30386:SF26">
    <property type="entry name" value="TRANSPORT PROTEIN COMB"/>
    <property type="match status" value="1"/>
</dbReference>
<feature type="compositionally biased region" description="Basic and acidic residues" evidence="5">
    <location>
        <begin position="27"/>
        <end position="42"/>
    </location>
</feature>
<dbReference type="InterPro" id="IPR058625">
    <property type="entry name" value="MdtA-like_BSH"/>
</dbReference>
<evidence type="ECO:0000259" key="8">
    <source>
        <dbReference type="Pfam" id="PF25963"/>
    </source>
</evidence>
<evidence type="ECO:0000313" key="9">
    <source>
        <dbReference type="EMBL" id="MCQ8277027.1"/>
    </source>
</evidence>
<keyword evidence="3 6" id="KW-1133">Transmembrane helix</keyword>